<reference evidence="1 2" key="1">
    <citation type="submission" date="2020-02" db="EMBL/GenBank/DDBJ databases">
        <title>Draft genome sequence of Haematococcus lacustris strain NIES-144.</title>
        <authorList>
            <person name="Morimoto D."/>
            <person name="Nakagawa S."/>
            <person name="Yoshida T."/>
            <person name="Sawayama S."/>
        </authorList>
    </citation>
    <scope>NUCLEOTIDE SEQUENCE [LARGE SCALE GENOMIC DNA]</scope>
    <source>
        <strain evidence="1 2">NIES-144</strain>
    </source>
</reference>
<keyword evidence="2" id="KW-1185">Reference proteome</keyword>
<organism evidence="1 2">
    <name type="scientific">Haematococcus lacustris</name>
    <name type="common">Green alga</name>
    <name type="synonym">Haematococcus pluvialis</name>
    <dbReference type="NCBI Taxonomy" id="44745"/>
    <lineage>
        <taxon>Eukaryota</taxon>
        <taxon>Viridiplantae</taxon>
        <taxon>Chlorophyta</taxon>
        <taxon>core chlorophytes</taxon>
        <taxon>Chlorophyceae</taxon>
        <taxon>CS clade</taxon>
        <taxon>Chlamydomonadales</taxon>
        <taxon>Haematococcaceae</taxon>
        <taxon>Haematococcus</taxon>
    </lineage>
</organism>
<evidence type="ECO:0000313" key="1">
    <source>
        <dbReference type="EMBL" id="GFH21312.1"/>
    </source>
</evidence>
<feature type="non-terminal residue" evidence="1">
    <location>
        <position position="1"/>
    </location>
</feature>
<dbReference type="Proteomes" id="UP000485058">
    <property type="component" value="Unassembled WGS sequence"/>
</dbReference>
<evidence type="ECO:0000313" key="2">
    <source>
        <dbReference type="Proteomes" id="UP000485058"/>
    </source>
</evidence>
<proteinExistence type="predicted"/>
<comment type="caution">
    <text evidence="1">The sequence shown here is derived from an EMBL/GenBank/DDBJ whole genome shotgun (WGS) entry which is preliminary data.</text>
</comment>
<name>A0A699ZYY9_HAELA</name>
<sequence length="79" mass="8683">VGPPPEQEVAHLECRPLDLNPQLWLHDVMFSMANDIEAAVREVLDAPSCCPSARLELEALSVCLPCRDVGPEHAHNLLC</sequence>
<dbReference type="AlphaFoldDB" id="A0A699ZYY9"/>
<accession>A0A699ZYY9</accession>
<dbReference type="EMBL" id="BLLF01001804">
    <property type="protein sequence ID" value="GFH21312.1"/>
    <property type="molecule type" value="Genomic_DNA"/>
</dbReference>
<feature type="non-terminal residue" evidence="1">
    <location>
        <position position="79"/>
    </location>
</feature>
<protein>
    <submittedName>
        <fullName evidence="1">Uncharacterized protein</fullName>
    </submittedName>
</protein>
<gene>
    <name evidence="1" type="ORF">HaLaN_18588</name>
</gene>